<gene>
    <name evidence="2" type="ORF">H8Z76_12565</name>
</gene>
<evidence type="ECO:0000259" key="1">
    <source>
        <dbReference type="Pfam" id="PF20076"/>
    </source>
</evidence>
<sequence length="60" mass="7268">MAKQASCDTCSNYVFDEEEDAYLCEVSFDEDEMAHFLLHPHFECPYYSYDDEYRIVRHQM</sequence>
<name>A0ABR7ID20_9FIRM</name>
<evidence type="ECO:0000313" key="2">
    <source>
        <dbReference type="EMBL" id="MBC5754829.1"/>
    </source>
</evidence>
<feature type="domain" description="DUF6472" evidence="1">
    <location>
        <begin position="5"/>
        <end position="60"/>
    </location>
</feature>
<dbReference type="InterPro" id="IPR045525">
    <property type="entry name" value="DUF6472"/>
</dbReference>
<organism evidence="2 3">
    <name type="scientific">Roseburia yibonii</name>
    <dbReference type="NCBI Taxonomy" id="2763063"/>
    <lineage>
        <taxon>Bacteria</taxon>
        <taxon>Bacillati</taxon>
        <taxon>Bacillota</taxon>
        <taxon>Clostridia</taxon>
        <taxon>Lachnospirales</taxon>
        <taxon>Lachnospiraceae</taxon>
        <taxon>Roseburia</taxon>
    </lineage>
</organism>
<accession>A0ABR7ID20</accession>
<dbReference type="EMBL" id="JACOQH010000011">
    <property type="protein sequence ID" value="MBC5754829.1"/>
    <property type="molecule type" value="Genomic_DNA"/>
</dbReference>
<dbReference type="RefSeq" id="WP_022515663.1">
    <property type="nucleotide sequence ID" value="NZ_JACOQH010000011.1"/>
</dbReference>
<evidence type="ECO:0000313" key="3">
    <source>
        <dbReference type="Proteomes" id="UP000621540"/>
    </source>
</evidence>
<reference evidence="2 3" key="1">
    <citation type="submission" date="2020-08" db="EMBL/GenBank/DDBJ databases">
        <title>Genome public.</title>
        <authorList>
            <person name="Liu C."/>
            <person name="Sun Q."/>
        </authorList>
    </citation>
    <scope>NUCLEOTIDE SEQUENCE [LARGE SCALE GENOMIC DNA]</scope>
    <source>
        <strain evidence="2 3">BX0805</strain>
    </source>
</reference>
<keyword evidence="3" id="KW-1185">Reference proteome</keyword>
<dbReference type="Pfam" id="PF20076">
    <property type="entry name" value="DUF6472"/>
    <property type="match status" value="1"/>
</dbReference>
<dbReference type="Proteomes" id="UP000621540">
    <property type="component" value="Unassembled WGS sequence"/>
</dbReference>
<proteinExistence type="predicted"/>
<comment type="caution">
    <text evidence="2">The sequence shown here is derived from an EMBL/GenBank/DDBJ whole genome shotgun (WGS) entry which is preliminary data.</text>
</comment>
<protein>
    <recommendedName>
        <fullName evidence="1">DUF6472 domain-containing protein</fullName>
    </recommendedName>
</protein>